<dbReference type="CDD" id="cd01040">
    <property type="entry name" value="Mb-like"/>
    <property type="match status" value="1"/>
</dbReference>
<dbReference type="FunCoup" id="B3LWC7">
    <property type="interactions" value="7"/>
</dbReference>
<dbReference type="InterPro" id="IPR012292">
    <property type="entry name" value="Globin/Proto"/>
</dbReference>
<dbReference type="GO" id="GO:0020037">
    <property type="term" value="F:heme binding"/>
    <property type="evidence" value="ECO:0007669"/>
    <property type="project" value="InterPro"/>
</dbReference>
<evidence type="ECO:0000313" key="2">
    <source>
        <dbReference type="Proteomes" id="UP000007801"/>
    </source>
</evidence>
<evidence type="ECO:0000313" key="1">
    <source>
        <dbReference type="EMBL" id="EDV43760.1"/>
    </source>
</evidence>
<dbReference type="SUPFAM" id="SSF46458">
    <property type="entry name" value="Globin-like"/>
    <property type="match status" value="1"/>
</dbReference>
<dbReference type="GO" id="GO:0019825">
    <property type="term" value="F:oxygen binding"/>
    <property type="evidence" value="ECO:0007669"/>
    <property type="project" value="InterPro"/>
</dbReference>
<proteinExistence type="predicted"/>
<dbReference type="PhylomeDB" id="B3LWC7"/>
<dbReference type="STRING" id="7217.B3LWC7"/>
<dbReference type="Proteomes" id="UP000007801">
    <property type="component" value="Unassembled WGS sequence"/>
</dbReference>
<dbReference type="AlphaFoldDB" id="B3LWC7"/>
<organism evidence="1 2">
    <name type="scientific">Drosophila ananassae</name>
    <name type="common">Fruit fly</name>
    <dbReference type="NCBI Taxonomy" id="7217"/>
    <lineage>
        <taxon>Eukaryota</taxon>
        <taxon>Metazoa</taxon>
        <taxon>Ecdysozoa</taxon>
        <taxon>Arthropoda</taxon>
        <taxon>Hexapoda</taxon>
        <taxon>Insecta</taxon>
        <taxon>Pterygota</taxon>
        <taxon>Neoptera</taxon>
        <taxon>Endopterygota</taxon>
        <taxon>Diptera</taxon>
        <taxon>Brachycera</taxon>
        <taxon>Muscomorpha</taxon>
        <taxon>Ephydroidea</taxon>
        <taxon>Drosophilidae</taxon>
        <taxon>Drosophila</taxon>
        <taxon>Sophophora</taxon>
    </lineage>
</organism>
<name>B3LWC7_DROAN</name>
<reference evidence="1 2" key="1">
    <citation type="journal article" date="2007" name="Nature">
        <title>Evolution of genes and genomes on the Drosophila phylogeny.</title>
        <authorList>
            <consortium name="Drosophila 12 Genomes Consortium"/>
            <person name="Clark A.G."/>
            <person name="Eisen M.B."/>
            <person name="Smith D.R."/>
            <person name="Bergman C.M."/>
            <person name="Oliver B."/>
            <person name="Markow T.A."/>
            <person name="Kaufman T.C."/>
            <person name="Kellis M."/>
            <person name="Gelbart W."/>
            <person name="Iyer V.N."/>
            <person name="Pollard D.A."/>
            <person name="Sackton T.B."/>
            <person name="Larracuente A.M."/>
            <person name="Singh N.D."/>
            <person name="Abad J.P."/>
            <person name="Abt D.N."/>
            <person name="Adryan B."/>
            <person name="Aguade M."/>
            <person name="Akashi H."/>
            <person name="Anderson W.W."/>
            <person name="Aquadro C.F."/>
            <person name="Ardell D.H."/>
            <person name="Arguello R."/>
            <person name="Artieri C.G."/>
            <person name="Barbash D.A."/>
            <person name="Barker D."/>
            <person name="Barsanti P."/>
            <person name="Batterham P."/>
            <person name="Batzoglou S."/>
            <person name="Begun D."/>
            <person name="Bhutkar A."/>
            <person name="Blanco E."/>
            <person name="Bosak S.A."/>
            <person name="Bradley R.K."/>
            <person name="Brand A.D."/>
            <person name="Brent M.R."/>
            <person name="Brooks A.N."/>
            <person name="Brown R.H."/>
            <person name="Butlin R.K."/>
            <person name="Caggese C."/>
            <person name="Calvi B.R."/>
            <person name="Bernardo de Carvalho A."/>
            <person name="Caspi A."/>
            <person name="Castrezana S."/>
            <person name="Celniker S.E."/>
            <person name="Chang J.L."/>
            <person name="Chapple C."/>
            <person name="Chatterji S."/>
            <person name="Chinwalla A."/>
            <person name="Civetta A."/>
            <person name="Clifton S.W."/>
            <person name="Comeron J.M."/>
            <person name="Costello J.C."/>
            <person name="Coyne J.A."/>
            <person name="Daub J."/>
            <person name="David R.G."/>
            <person name="Delcher A.L."/>
            <person name="Delehaunty K."/>
            <person name="Do C.B."/>
            <person name="Ebling H."/>
            <person name="Edwards K."/>
            <person name="Eickbush T."/>
            <person name="Evans J.D."/>
            <person name="Filipski A."/>
            <person name="Findeiss S."/>
            <person name="Freyhult E."/>
            <person name="Fulton L."/>
            <person name="Fulton R."/>
            <person name="Garcia A.C."/>
            <person name="Gardiner A."/>
            <person name="Garfield D.A."/>
            <person name="Garvin B.E."/>
            <person name="Gibson G."/>
            <person name="Gilbert D."/>
            <person name="Gnerre S."/>
            <person name="Godfrey J."/>
            <person name="Good R."/>
            <person name="Gotea V."/>
            <person name="Gravely B."/>
            <person name="Greenberg A.J."/>
            <person name="Griffiths-Jones S."/>
            <person name="Gross S."/>
            <person name="Guigo R."/>
            <person name="Gustafson E.A."/>
            <person name="Haerty W."/>
            <person name="Hahn M.W."/>
            <person name="Halligan D.L."/>
            <person name="Halpern A.L."/>
            <person name="Halter G.M."/>
            <person name="Han M.V."/>
            <person name="Heger A."/>
            <person name="Hillier L."/>
            <person name="Hinrichs A.S."/>
            <person name="Holmes I."/>
            <person name="Hoskins R.A."/>
            <person name="Hubisz M.J."/>
            <person name="Hultmark D."/>
            <person name="Huntley M.A."/>
            <person name="Jaffe D.B."/>
            <person name="Jagadeeshan S."/>
            <person name="Jeck W.R."/>
            <person name="Johnson J."/>
            <person name="Jones C.D."/>
            <person name="Jordan W.C."/>
            <person name="Karpen G.H."/>
            <person name="Kataoka E."/>
            <person name="Keightley P.D."/>
            <person name="Kheradpour P."/>
            <person name="Kirkness E.F."/>
            <person name="Koerich L.B."/>
            <person name="Kristiansen K."/>
            <person name="Kudrna D."/>
            <person name="Kulathinal R.J."/>
            <person name="Kumar S."/>
            <person name="Kwok R."/>
            <person name="Lander E."/>
            <person name="Langley C.H."/>
            <person name="Lapoint R."/>
            <person name="Lazzaro B.P."/>
            <person name="Lee S.J."/>
            <person name="Levesque L."/>
            <person name="Li R."/>
            <person name="Lin C.F."/>
            <person name="Lin M.F."/>
            <person name="Lindblad-Toh K."/>
            <person name="Llopart A."/>
            <person name="Long M."/>
            <person name="Low L."/>
            <person name="Lozovsky E."/>
            <person name="Lu J."/>
            <person name="Luo M."/>
            <person name="Machado C.A."/>
            <person name="Makalowski W."/>
            <person name="Marzo M."/>
            <person name="Matsuda M."/>
            <person name="Matzkin L."/>
            <person name="McAllister B."/>
            <person name="McBride C.S."/>
            <person name="McKernan B."/>
            <person name="McKernan K."/>
            <person name="Mendez-Lago M."/>
            <person name="Minx P."/>
            <person name="Mollenhauer M.U."/>
            <person name="Montooth K."/>
            <person name="Mount S.M."/>
            <person name="Mu X."/>
            <person name="Myers E."/>
            <person name="Negre B."/>
            <person name="Newfeld S."/>
            <person name="Nielsen R."/>
            <person name="Noor M.A."/>
            <person name="O'Grady P."/>
            <person name="Pachter L."/>
            <person name="Papaceit M."/>
            <person name="Parisi M.J."/>
            <person name="Parisi M."/>
            <person name="Parts L."/>
            <person name="Pedersen J.S."/>
            <person name="Pesole G."/>
            <person name="Phillippy A.M."/>
            <person name="Ponting C.P."/>
            <person name="Pop M."/>
            <person name="Porcelli D."/>
            <person name="Powell J.R."/>
            <person name="Prohaska S."/>
            <person name="Pruitt K."/>
            <person name="Puig M."/>
            <person name="Quesneville H."/>
            <person name="Ram K.R."/>
            <person name="Rand D."/>
            <person name="Rasmussen M.D."/>
            <person name="Reed L.K."/>
            <person name="Reenan R."/>
            <person name="Reily A."/>
            <person name="Remington K.A."/>
            <person name="Rieger T.T."/>
            <person name="Ritchie M.G."/>
            <person name="Robin C."/>
            <person name="Rogers Y.H."/>
            <person name="Rohde C."/>
            <person name="Rozas J."/>
            <person name="Rubenfield M.J."/>
            <person name="Ruiz A."/>
            <person name="Russo S."/>
            <person name="Salzberg S.L."/>
            <person name="Sanchez-Gracia A."/>
            <person name="Saranga D.J."/>
            <person name="Sato H."/>
            <person name="Schaeffer S.W."/>
            <person name="Schatz M.C."/>
            <person name="Schlenke T."/>
            <person name="Schwartz R."/>
            <person name="Segarra C."/>
            <person name="Singh R.S."/>
            <person name="Sirot L."/>
            <person name="Sirota M."/>
            <person name="Sisneros N.B."/>
            <person name="Smith C.D."/>
            <person name="Smith T.F."/>
            <person name="Spieth J."/>
            <person name="Stage D.E."/>
            <person name="Stark A."/>
            <person name="Stephan W."/>
            <person name="Strausberg R.L."/>
            <person name="Strempel S."/>
            <person name="Sturgill D."/>
            <person name="Sutton G."/>
            <person name="Sutton G.G."/>
            <person name="Tao W."/>
            <person name="Teichmann S."/>
            <person name="Tobari Y.N."/>
            <person name="Tomimura Y."/>
            <person name="Tsolas J.M."/>
            <person name="Valente V.L."/>
            <person name="Venter E."/>
            <person name="Venter J.C."/>
            <person name="Vicario S."/>
            <person name="Vieira F.G."/>
            <person name="Vilella A.J."/>
            <person name="Villasante A."/>
            <person name="Walenz B."/>
            <person name="Wang J."/>
            <person name="Wasserman M."/>
            <person name="Watts T."/>
            <person name="Wilson D."/>
            <person name="Wilson R.K."/>
            <person name="Wing R.A."/>
            <person name="Wolfner M.F."/>
            <person name="Wong A."/>
            <person name="Wong G.K."/>
            <person name="Wu C.I."/>
            <person name="Wu G."/>
            <person name="Yamamoto D."/>
            <person name="Yang H.P."/>
            <person name="Yang S.P."/>
            <person name="Yorke J.A."/>
            <person name="Yoshida K."/>
            <person name="Zdobnov E."/>
            <person name="Zhang P."/>
            <person name="Zhang Y."/>
            <person name="Zimin A.V."/>
            <person name="Baldwin J."/>
            <person name="Abdouelleil A."/>
            <person name="Abdulkadir J."/>
            <person name="Abebe A."/>
            <person name="Abera B."/>
            <person name="Abreu J."/>
            <person name="Acer S.C."/>
            <person name="Aftuck L."/>
            <person name="Alexander A."/>
            <person name="An P."/>
            <person name="Anderson E."/>
            <person name="Anderson S."/>
            <person name="Arachi H."/>
            <person name="Azer M."/>
            <person name="Bachantsang P."/>
            <person name="Barry A."/>
            <person name="Bayul T."/>
            <person name="Berlin A."/>
            <person name="Bessette D."/>
            <person name="Bloom T."/>
            <person name="Blye J."/>
            <person name="Boguslavskiy L."/>
            <person name="Bonnet C."/>
            <person name="Boukhgalter B."/>
            <person name="Bourzgui I."/>
            <person name="Brown A."/>
            <person name="Cahill P."/>
            <person name="Channer S."/>
            <person name="Cheshatsang Y."/>
            <person name="Chuda L."/>
            <person name="Citroen M."/>
            <person name="Collymore A."/>
            <person name="Cooke P."/>
            <person name="Costello M."/>
            <person name="D'Aco K."/>
            <person name="Daza R."/>
            <person name="De Haan G."/>
            <person name="DeGray S."/>
            <person name="DeMaso C."/>
            <person name="Dhargay N."/>
            <person name="Dooley K."/>
            <person name="Dooley E."/>
            <person name="Doricent M."/>
            <person name="Dorje P."/>
            <person name="Dorjee K."/>
            <person name="Dupes A."/>
            <person name="Elong R."/>
            <person name="Falk J."/>
            <person name="Farina A."/>
            <person name="Faro S."/>
            <person name="Ferguson D."/>
            <person name="Fisher S."/>
            <person name="Foley C.D."/>
            <person name="Franke A."/>
            <person name="Friedrich D."/>
            <person name="Gadbois L."/>
            <person name="Gearin G."/>
            <person name="Gearin C.R."/>
            <person name="Giannoukos G."/>
            <person name="Goode T."/>
            <person name="Graham J."/>
            <person name="Grandbois E."/>
            <person name="Grewal S."/>
            <person name="Gyaltsen K."/>
            <person name="Hafez N."/>
            <person name="Hagos B."/>
            <person name="Hall J."/>
            <person name="Henson C."/>
            <person name="Hollinger A."/>
            <person name="Honan T."/>
            <person name="Huard M.D."/>
            <person name="Hughes L."/>
            <person name="Hurhula B."/>
            <person name="Husby M.E."/>
            <person name="Kamat A."/>
            <person name="Kanga B."/>
            <person name="Kashin S."/>
            <person name="Khazanovich D."/>
            <person name="Kisner P."/>
            <person name="Lance K."/>
            <person name="Lara M."/>
            <person name="Lee W."/>
            <person name="Lennon N."/>
            <person name="Letendre F."/>
            <person name="LeVine R."/>
            <person name="Lipovsky A."/>
            <person name="Liu X."/>
            <person name="Liu J."/>
            <person name="Liu S."/>
            <person name="Lokyitsang T."/>
            <person name="Lokyitsang Y."/>
            <person name="Lubonja R."/>
            <person name="Lui A."/>
            <person name="MacDonald P."/>
            <person name="Magnisalis V."/>
            <person name="Maru K."/>
            <person name="Matthews C."/>
            <person name="McCusker W."/>
            <person name="McDonough S."/>
            <person name="Mehta T."/>
            <person name="Meldrim J."/>
            <person name="Meneus L."/>
            <person name="Mihai O."/>
            <person name="Mihalev A."/>
            <person name="Mihova T."/>
            <person name="Mittelman R."/>
            <person name="Mlenga V."/>
            <person name="Montmayeur A."/>
            <person name="Mulrain L."/>
            <person name="Navidi A."/>
            <person name="Naylor J."/>
            <person name="Negash T."/>
            <person name="Nguyen T."/>
            <person name="Nguyen N."/>
            <person name="Nicol R."/>
            <person name="Norbu C."/>
            <person name="Norbu N."/>
            <person name="Novod N."/>
            <person name="O'Neill B."/>
            <person name="Osman S."/>
            <person name="Markiewicz E."/>
            <person name="Oyono O.L."/>
            <person name="Patti C."/>
            <person name="Phunkhang P."/>
            <person name="Pierre F."/>
            <person name="Priest M."/>
            <person name="Raghuraman S."/>
            <person name="Rege F."/>
            <person name="Reyes R."/>
            <person name="Rise C."/>
            <person name="Rogov P."/>
            <person name="Ross K."/>
            <person name="Ryan E."/>
            <person name="Settipalli S."/>
            <person name="Shea T."/>
            <person name="Sherpa N."/>
            <person name="Shi L."/>
            <person name="Shih D."/>
            <person name="Sparrow T."/>
            <person name="Spaulding J."/>
            <person name="Stalker J."/>
            <person name="Stange-Thomann N."/>
            <person name="Stavropoulos S."/>
            <person name="Stone C."/>
            <person name="Strader C."/>
            <person name="Tesfaye S."/>
            <person name="Thomson T."/>
            <person name="Thoulutsang Y."/>
            <person name="Thoulutsang D."/>
            <person name="Topham K."/>
            <person name="Topping I."/>
            <person name="Tsamla T."/>
            <person name="Vassiliev H."/>
            <person name="Vo A."/>
            <person name="Wangchuk T."/>
            <person name="Wangdi T."/>
            <person name="Weiand M."/>
            <person name="Wilkinson J."/>
            <person name="Wilson A."/>
            <person name="Yadav S."/>
            <person name="Young G."/>
            <person name="Yu Q."/>
            <person name="Zembek L."/>
            <person name="Zhong D."/>
            <person name="Zimmer A."/>
            <person name="Zwirko Z."/>
            <person name="Jaffe D.B."/>
            <person name="Alvarez P."/>
            <person name="Brockman W."/>
            <person name="Butler J."/>
            <person name="Chin C."/>
            <person name="Gnerre S."/>
            <person name="Grabherr M."/>
            <person name="Kleber M."/>
            <person name="Mauceli E."/>
            <person name="MacCallum I."/>
        </authorList>
    </citation>
    <scope>NUCLEOTIDE SEQUENCE [LARGE SCALE GENOMIC DNA]</scope>
    <source>
        <strain evidence="2">Tucson 14024-0371.13</strain>
    </source>
</reference>
<evidence type="ECO:0008006" key="3">
    <source>
        <dbReference type="Google" id="ProtNLM"/>
    </source>
</evidence>
<dbReference type="OrthoDB" id="7751476at2759"/>
<accession>B3LWC7</accession>
<dbReference type="InterPro" id="IPR009050">
    <property type="entry name" value="Globin-like_sf"/>
</dbReference>
<sequence length="206" mass="23711">MELVGLSSSLRLNNKVRSGNLANTIYPKSIPIIKYGPVMDDLGFTLSERLALRQAWNIVRPFTRRYGQEIFFNYLNDAYLRISKFKHTKGNYLHVLHNHFRGFLCFIGSLIEEQDPVMFQLMLNDNNMTHSRCKVGAAFILELAQAMTDYILKVFEKVSSASLESGFRKIVDKFQGYQENQQQPTGMTYNRALIRDLSKSSNIGVR</sequence>
<dbReference type="InParanoid" id="B3LWC7"/>
<dbReference type="eggNOG" id="ENOG502TB9X">
    <property type="taxonomic scope" value="Eukaryota"/>
</dbReference>
<dbReference type="EMBL" id="CH902617">
    <property type="protein sequence ID" value="EDV43760.1"/>
    <property type="molecule type" value="Genomic_DNA"/>
</dbReference>
<dbReference type="GeneID" id="6499155"/>
<dbReference type="HOGENOM" id="CLU_107309_0_0_1"/>
<dbReference type="KEGG" id="dan:6499155"/>
<dbReference type="InterPro" id="IPR044399">
    <property type="entry name" value="Mb-like_M"/>
</dbReference>
<protein>
    <recommendedName>
        <fullName evidence="3">Globin family profile domain-containing protein</fullName>
    </recommendedName>
</protein>
<keyword evidence="2" id="KW-1185">Reference proteome</keyword>
<dbReference type="OMA" id="VFQLMIN"/>
<gene>
    <name evidence="1" type="primary">Dana\GF16359</name>
    <name evidence="1" type="synonym">dana_GLEANR_17629</name>
    <name evidence="1" type="ORF">GF16359</name>
</gene>
<dbReference type="Gene3D" id="1.10.490.10">
    <property type="entry name" value="Globins"/>
    <property type="match status" value="1"/>
</dbReference>